<accession>A0A272EMI9</accession>
<comment type="caution">
    <text evidence="1">The sequence shown here is derived from an EMBL/GenBank/DDBJ whole genome shotgun (WGS) entry which is preliminary data.</text>
</comment>
<evidence type="ECO:0000313" key="1">
    <source>
        <dbReference type="EMBL" id="PAS91339.1"/>
    </source>
</evidence>
<sequence>MLSLPSETRFLDAWRAGDTDFPFCPCASIHLYTAYLRWYRENGVRNPRESNQFLGKVARIPGWANDNTWVYDSLYFSGQPRKQRMVIPDRAELEKSGYSPTDSNKQPVATKSQWLTVGYFKFQGAMNAREEVAA</sequence>
<dbReference type="EMBL" id="NMRN01000098">
    <property type="protein sequence ID" value="PAS91339.1"/>
    <property type="molecule type" value="Genomic_DNA"/>
</dbReference>
<dbReference type="AlphaFoldDB" id="A0A272EMI9"/>
<gene>
    <name evidence="1" type="ORF">CGU29_16950</name>
</gene>
<proteinExistence type="predicted"/>
<dbReference type="Proteomes" id="UP000216107">
    <property type="component" value="Unassembled WGS sequence"/>
</dbReference>
<organism evidence="1 2">
    <name type="scientific">Candidatus Dactylopiibacterium carminicum</name>
    <dbReference type="NCBI Taxonomy" id="857335"/>
    <lineage>
        <taxon>Bacteria</taxon>
        <taxon>Pseudomonadati</taxon>
        <taxon>Pseudomonadota</taxon>
        <taxon>Betaproteobacteria</taxon>
        <taxon>Rhodocyclales</taxon>
        <taxon>Rhodocyclaceae</taxon>
        <taxon>Candidatus Dactylopiibacterium</taxon>
    </lineage>
</organism>
<name>A0A272EMI9_9RHOO</name>
<protein>
    <submittedName>
        <fullName evidence="1">Uncharacterized protein</fullName>
    </submittedName>
</protein>
<evidence type="ECO:0000313" key="2">
    <source>
        <dbReference type="Proteomes" id="UP000216107"/>
    </source>
</evidence>
<reference evidence="1 2" key="1">
    <citation type="submission" date="2017-07" db="EMBL/GenBank/DDBJ databases">
        <title>Candidatus Dactylopiibacterium carminicum, a nitrogen-fixing symbiont of the cochineal insect Dactylopius coccus and Dactylopius opuntiae (Hemiptera: Coccoidea: Dactylopiidae).</title>
        <authorList>
            <person name="Vera A."/>
        </authorList>
    </citation>
    <scope>NUCLEOTIDE SEQUENCE [LARGE SCALE GENOMIC DNA]</scope>
    <source>
        <strain evidence="1 2">NFDCM</strain>
    </source>
</reference>